<dbReference type="InterPro" id="IPR024344">
    <property type="entry name" value="MDMPI_metal-binding"/>
</dbReference>
<evidence type="ECO:0008006" key="5">
    <source>
        <dbReference type="Google" id="ProtNLM"/>
    </source>
</evidence>
<dbReference type="Proteomes" id="UP001165079">
    <property type="component" value="Unassembled WGS sequence"/>
</dbReference>
<dbReference type="EMBL" id="BSTX01000002">
    <property type="protein sequence ID" value="GLZ78644.1"/>
    <property type="molecule type" value="Genomic_DNA"/>
</dbReference>
<feature type="domain" description="MDMPI C-terminal" evidence="1">
    <location>
        <begin position="140"/>
        <end position="228"/>
    </location>
</feature>
<evidence type="ECO:0000313" key="4">
    <source>
        <dbReference type="Proteomes" id="UP001165079"/>
    </source>
</evidence>
<keyword evidence="4" id="KW-1185">Reference proteome</keyword>
<reference evidence="3" key="1">
    <citation type="submission" date="2023-03" db="EMBL/GenBank/DDBJ databases">
        <title>Actinorhabdospora filicis NBRC 111898.</title>
        <authorList>
            <person name="Ichikawa N."/>
            <person name="Sato H."/>
            <person name="Tonouchi N."/>
        </authorList>
    </citation>
    <scope>NUCLEOTIDE SEQUENCE</scope>
    <source>
        <strain evidence="3">NBRC 111898</strain>
    </source>
</reference>
<sequence length="242" mass="26271">MPDWTGYRAALAADFALLRDAGEDPTATVPTCPGWTLDDLRRHVAHVYLHKVAGMDPAGPPETWPPDLSGEATGPLLDRSYAALTADFERLTPETATPTWYEPDQTVGFWIRRMALETAVHRADAELAAGTPVTPVGDALALDGADEVLRIMLAWGSVKYEEFREADLPTIEVRSGGRSWFVRPTTRGVVIDEDGEAATTVEAAPADMLMWLWRRAGDEVLTVTGDPAGVAVLRGLMKDATE</sequence>
<organism evidence="3 4">
    <name type="scientific">Actinorhabdospora filicis</name>
    <dbReference type="NCBI Taxonomy" id="1785913"/>
    <lineage>
        <taxon>Bacteria</taxon>
        <taxon>Bacillati</taxon>
        <taxon>Actinomycetota</taxon>
        <taxon>Actinomycetes</taxon>
        <taxon>Micromonosporales</taxon>
        <taxon>Micromonosporaceae</taxon>
        <taxon>Actinorhabdospora</taxon>
    </lineage>
</organism>
<name>A0A9W6SKE9_9ACTN</name>
<dbReference type="InterPro" id="IPR017517">
    <property type="entry name" value="Maleyloyr_isom"/>
</dbReference>
<protein>
    <recommendedName>
        <fullName evidence="5">Maleylpyruvate isomerase family mycothiol-dependent enzyme</fullName>
    </recommendedName>
</protein>
<proteinExistence type="predicted"/>
<dbReference type="PANTHER" id="PTHR40758">
    <property type="entry name" value="CONSERVED PROTEIN"/>
    <property type="match status" value="1"/>
</dbReference>
<dbReference type="InterPro" id="IPR034660">
    <property type="entry name" value="DinB/YfiT-like"/>
</dbReference>
<dbReference type="NCBIfam" id="TIGR03083">
    <property type="entry name" value="maleylpyruvate isomerase family mycothiol-dependent enzyme"/>
    <property type="match status" value="1"/>
</dbReference>
<gene>
    <name evidence="3" type="ORF">Afil01_34510</name>
</gene>
<dbReference type="PANTHER" id="PTHR40758:SF1">
    <property type="entry name" value="CONSERVED PROTEIN"/>
    <property type="match status" value="1"/>
</dbReference>
<dbReference type="RefSeq" id="WP_285663794.1">
    <property type="nucleotide sequence ID" value="NZ_BSTX01000002.1"/>
</dbReference>
<evidence type="ECO:0000259" key="2">
    <source>
        <dbReference type="Pfam" id="PF11716"/>
    </source>
</evidence>
<dbReference type="GO" id="GO:0005886">
    <property type="term" value="C:plasma membrane"/>
    <property type="evidence" value="ECO:0007669"/>
    <property type="project" value="TreeGrafter"/>
</dbReference>
<dbReference type="SUPFAM" id="SSF109854">
    <property type="entry name" value="DinB/YfiT-like putative metalloenzymes"/>
    <property type="match status" value="1"/>
</dbReference>
<dbReference type="Pfam" id="PF11716">
    <property type="entry name" value="MDMPI_N"/>
    <property type="match status" value="1"/>
</dbReference>
<dbReference type="GO" id="GO:0046872">
    <property type="term" value="F:metal ion binding"/>
    <property type="evidence" value="ECO:0007669"/>
    <property type="project" value="InterPro"/>
</dbReference>
<accession>A0A9W6SKE9</accession>
<dbReference type="AlphaFoldDB" id="A0A9W6SKE9"/>
<dbReference type="Pfam" id="PF07398">
    <property type="entry name" value="MDMPI_C"/>
    <property type="match status" value="1"/>
</dbReference>
<feature type="domain" description="Mycothiol-dependent maleylpyruvate isomerase metal-binding" evidence="2">
    <location>
        <begin position="11"/>
        <end position="125"/>
    </location>
</feature>
<evidence type="ECO:0000259" key="1">
    <source>
        <dbReference type="Pfam" id="PF07398"/>
    </source>
</evidence>
<evidence type="ECO:0000313" key="3">
    <source>
        <dbReference type="EMBL" id="GLZ78644.1"/>
    </source>
</evidence>
<dbReference type="InterPro" id="IPR010872">
    <property type="entry name" value="MDMPI_C-term_domain"/>
</dbReference>
<comment type="caution">
    <text evidence="3">The sequence shown here is derived from an EMBL/GenBank/DDBJ whole genome shotgun (WGS) entry which is preliminary data.</text>
</comment>